<reference evidence="2" key="1">
    <citation type="submission" date="2023-11" db="EMBL/GenBank/DDBJ databases">
        <title>Genome assemblies of two species of porcelain crab, Petrolisthes cinctipes and Petrolisthes manimaculis (Anomura: Porcellanidae).</title>
        <authorList>
            <person name="Angst P."/>
        </authorList>
    </citation>
    <scope>NUCLEOTIDE SEQUENCE</scope>
    <source>
        <strain evidence="2">PB745_02</strain>
        <tissue evidence="2">Gill</tissue>
    </source>
</reference>
<sequence>MSDLSTNLETFKSQLKNTLSSLDLSTVAAVLLVVAGAILLYDLLVVVVASASTRRSLMVTPTLAHLASTAWTMRDDLGLSNMIEYRSFQSAYPVLEAIRQAMEKYQHQD</sequence>
<proteinExistence type="predicted"/>
<keyword evidence="3" id="KW-1185">Reference proteome</keyword>
<protein>
    <submittedName>
        <fullName evidence="2">Uncharacterized protein</fullName>
    </submittedName>
</protein>
<feature type="transmembrane region" description="Helical" evidence="1">
    <location>
        <begin position="27"/>
        <end position="49"/>
    </location>
</feature>
<name>A0AAE1UEJ1_9EUCA</name>
<dbReference type="Proteomes" id="UP001292094">
    <property type="component" value="Unassembled WGS sequence"/>
</dbReference>
<evidence type="ECO:0000256" key="1">
    <source>
        <dbReference type="SAM" id="Phobius"/>
    </source>
</evidence>
<keyword evidence="1" id="KW-0812">Transmembrane</keyword>
<evidence type="ECO:0000313" key="3">
    <source>
        <dbReference type="Proteomes" id="UP001292094"/>
    </source>
</evidence>
<organism evidence="2 3">
    <name type="scientific">Petrolisthes manimaculis</name>
    <dbReference type="NCBI Taxonomy" id="1843537"/>
    <lineage>
        <taxon>Eukaryota</taxon>
        <taxon>Metazoa</taxon>
        <taxon>Ecdysozoa</taxon>
        <taxon>Arthropoda</taxon>
        <taxon>Crustacea</taxon>
        <taxon>Multicrustacea</taxon>
        <taxon>Malacostraca</taxon>
        <taxon>Eumalacostraca</taxon>
        <taxon>Eucarida</taxon>
        <taxon>Decapoda</taxon>
        <taxon>Pleocyemata</taxon>
        <taxon>Anomura</taxon>
        <taxon>Galatheoidea</taxon>
        <taxon>Porcellanidae</taxon>
        <taxon>Petrolisthes</taxon>
    </lineage>
</organism>
<dbReference type="AlphaFoldDB" id="A0AAE1UEJ1"/>
<dbReference type="EMBL" id="JAWZYT010001080">
    <property type="protein sequence ID" value="KAK4315784.1"/>
    <property type="molecule type" value="Genomic_DNA"/>
</dbReference>
<keyword evidence="1" id="KW-1133">Transmembrane helix</keyword>
<gene>
    <name evidence="2" type="ORF">Pmani_013022</name>
</gene>
<accession>A0AAE1UEJ1</accession>
<evidence type="ECO:0000313" key="2">
    <source>
        <dbReference type="EMBL" id="KAK4315784.1"/>
    </source>
</evidence>
<keyword evidence="1" id="KW-0472">Membrane</keyword>
<comment type="caution">
    <text evidence="2">The sequence shown here is derived from an EMBL/GenBank/DDBJ whole genome shotgun (WGS) entry which is preliminary data.</text>
</comment>